<protein>
    <recommendedName>
        <fullName evidence="5">PilN domain-containing protein</fullName>
    </recommendedName>
</protein>
<accession>A0A2M7WRU8</accession>
<gene>
    <name evidence="3" type="ORF">CO185_01880</name>
</gene>
<feature type="transmembrane region" description="Helical" evidence="2">
    <location>
        <begin position="33"/>
        <end position="55"/>
    </location>
</feature>
<keyword evidence="2" id="KW-0472">Membrane</keyword>
<evidence type="ECO:0000256" key="1">
    <source>
        <dbReference type="SAM" id="MobiDB-lite"/>
    </source>
</evidence>
<proteinExistence type="predicted"/>
<evidence type="ECO:0000313" key="3">
    <source>
        <dbReference type="EMBL" id="PJA32725.1"/>
    </source>
</evidence>
<keyword evidence="2" id="KW-1133">Transmembrane helix</keyword>
<dbReference type="AlphaFoldDB" id="A0A2M7WRU8"/>
<sequence length="231" mass="25590">MEPKFQSSFIPKGPLVSTANESLSSRRHKEGGLFSFIAVVIFTISIVLAIGVFGYKFYLKYSIEKMGAALDEARAALQPEVISELTRFDNRIISTKELVSKHRLITPLFEFLETSTPRTVRFSDFHYSVTAQGLELQMKGEARGYAALALQADIFSKSEYFKNPLFGDLSLNERGEVIFSFSAVVDESLISYQREVELSDTNFPVAIPAETVEETSDASTASTSSPQAAQN</sequence>
<name>A0A2M7WRU8_9BACT</name>
<evidence type="ECO:0000256" key="2">
    <source>
        <dbReference type="SAM" id="Phobius"/>
    </source>
</evidence>
<feature type="region of interest" description="Disordered" evidence="1">
    <location>
        <begin position="212"/>
        <end position="231"/>
    </location>
</feature>
<feature type="compositionally biased region" description="Low complexity" evidence="1">
    <location>
        <begin position="217"/>
        <end position="231"/>
    </location>
</feature>
<evidence type="ECO:0008006" key="5">
    <source>
        <dbReference type="Google" id="ProtNLM"/>
    </source>
</evidence>
<dbReference type="EMBL" id="PFXF01000023">
    <property type="protein sequence ID" value="PJA32725.1"/>
    <property type="molecule type" value="Genomic_DNA"/>
</dbReference>
<comment type="caution">
    <text evidence="3">The sequence shown here is derived from an EMBL/GenBank/DDBJ whole genome shotgun (WGS) entry which is preliminary data.</text>
</comment>
<organism evidence="3 4">
    <name type="scientific">Candidatus Zambryskibacteria bacterium CG_4_9_14_3_um_filter_42_15</name>
    <dbReference type="NCBI Taxonomy" id="1975112"/>
    <lineage>
        <taxon>Bacteria</taxon>
        <taxon>Candidatus Zambryskiibacteriota</taxon>
    </lineage>
</organism>
<reference evidence="4" key="1">
    <citation type="submission" date="2017-09" db="EMBL/GenBank/DDBJ databases">
        <title>Depth-based differentiation of microbial function through sediment-hosted aquifers and enrichment of novel symbionts in the deep terrestrial subsurface.</title>
        <authorList>
            <person name="Probst A.J."/>
            <person name="Ladd B."/>
            <person name="Jarett J.K."/>
            <person name="Geller-Mcgrath D.E."/>
            <person name="Sieber C.M.K."/>
            <person name="Emerson J.B."/>
            <person name="Anantharaman K."/>
            <person name="Thomas B.C."/>
            <person name="Malmstrom R."/>
            <person name="Stieglmeier M."/>
            <person name="Klingl A."/>
            <person name="Woyke T."/>
            <person name="Ryan C.M."/>
            <person name="Banfield J.F."/>
        </authorList>
    </citation>
    <scope>NUCLEOTIDE SEQUENCE [LARGE SCALE GENOMIC DNA]</scope>
</reference>
<keyword evidence="2" id="KW-0812">Transmembrane</keyword>
<dbReference type="Proteomes" id="UP000230758">
    <property type="component" value="Unassembled WGS sequence"/>
</dbReference>
<evidence type="ECO:0000313" key="4">
    <source>
        <dbReference type="Proteomes" id="UP000230758"/>
    </source>
</evidence>